<evidence type="ECO:0000256" key="7">
    <source>
        <dbReference type="ARBA" id="ARBA00032509"/>
    </source>
</evidence>
<dbReference type="InterPro" id="IPR003960">
    <property type="entry name" value="ATPase_AAA_CS"/>
</dbReference>
<dbReference type="InterPro" id="IPR003593">
    <property type="entry name" value="AAA+_ATPase"/>
</dbReference>
<evidence type="ECO:0000256" key="5">
    <source>
        <dbReference type="ARBA" id="ARBA00022840"/>
    </source>
</evidence>
<proteinExistence type="inferred from homology"/>
<evidence type="ECO:0000313" key="12">
    <source>
        <dbReference type="Proteomes" id="UP000053237"/>
    </source>
</evidence>
<sequence length="1132" mass="126176">MDTVTYLEPKLIPVQNCFVNLPRSFLPTYLSRTESSGTNALIVEISWETLDGYVQTVNCGWIGGISGSIEHVEIPCEFAHCIGLTQSLTEMSIPLIGVRLAENIPVARQLKIEPNSADDWELIQLLTDEMETQILQQNAVFNDRQTVPIFTSRNLIVFIKPILNEHNESVRITADTELHVIPKMRTSDANSDIHFETSQPLLIEEFGDDALGSLANTGTICYVHPDTFTQIHGVLPSNLTPETVLKLPIVAVWDPTKRRKQSGSEAHGVSTNQLREAYVDFHLVLLINLTLLLVSLGVGFLKCTTHLLPGRILLSNVLATHLFQGSVRDTVQLRLLRIPPLVPSSTRVNVTIVPKDSYQDVDLQSNLKQLIVEYLQSHASSWIVWDSFELDLALPQVLRCSLQFQMNYIEIVDEDSALSNSETTAPFGAFQRYTLLSQFVDQIGEIMHISISPKDSIARDTLCKASDFPLEDPPIWELSRTTLAYSTLRRNLFEIFDYKQGFARVKLGVSLPTNSLLYGQSGVGKSIICRTLARDLSRLENARVYSILQDCRELKGLKMKSVLAKLSELWDVGRVRAPALIVLDNLDAIAPKESDSAGTVNEQSREIANHLRDLMQKQADRIAEFISQLKDLSEQESKKVAKLTVPKEAHKRLIQSIGYALLSKTIACVGIALSGDSTHEILIGYGCFESTIQQPKPNHQIRQSFLKGLMSSKSASHLQCSQHAKDEVELVIDFEALAIHTEGYNFRDLSIACTRAYHRMFSQHAKTMEELHSTEIAMKMTTEIFKAAIKYYQTPSQSSNMMKSSIKWTDVGGLLSVRSVLRETLEYPVRYSKLYEMVPIKLPAGLLLYGPPGCGKTLIASAVAAECGLNFISVKGPEVLSKYIGASEQAIRDLFSRAASAAPCILFLDEIDSITPRRGSENTGVTDRIVNQLLTFLDGVESRKGIYILGATSRPDMIDPAILRPGRLDKSLYCGTPSIELFWLLWAHNLLGFPTENERLDILRVVSQHSRLSEEALDFLPVLAALPQSTYYTGADLNAILSTARLELVHEKIGSKSKIDLAMTRIEKRHLEAAALKTKPSIDSKKRREYEGLYRNFSKSDFIDLSLSDVDASASIAKLQKADVHPQRIALA</sequence>
<dbReference type="InterPro" id="IPR003959">
    <property type="entry name" value="ATPase_AAA_core"/>
</dbReference>
<evidence type="ECO:0000256" key="1">
    <source>
        <dbReference type="ARBA" id="ARBA00004370"/>
    </source>
</evidence>
<protein>
    <recommendedName>
        <fullName evidence="8">Peroxisomal ATPase PEX1</fullName>
    </recommendedName>
    <alternativeName>
        <fullName evidence="7">Peroxin-1</fullName>
    </alternativeName>
</protein>
<dbReference type="SUPFAM" id="SSF52540">
    <property type="entry name" value="P-loop containing nucleoside triphosphate hydrolases"/>
    <property type="match status" value="2"/>
</dbReference>
<dbReference type="EMBL" id="CAIX01000157">
    <property type="protein sequence ID" value="CCI47229.1"/>
    <property type="molecule type" value="Genomic_DNA"/>
</dbReference>
<keyword evidence="6" id="KW-0472">Membrane</keyword>
<dbReference type="GO" id="GO:0016887">
    <property type="term" value="F:ATP hydrolysis activity"/>
    <property type="evidence" value="ECO:0007669"/>
    <property type="project" value="InterPro"/>
</dbReference>
<evidence type="ECO:0000313" key="11">
    <source>
        <dbReference type="EMBL" id="CCI47229.1"/>
    </source>
</evidence>
<dbReference type="Gene3D" id="3.10.330.10">
    <property type="match status" value="1"/>
</dbReference>
<dbReference type="GO" id="GO:0005778">
    <property type="term" value="C:peroxisomal membrane"/>
    <property type="evidence" value="ECO:0007669"/>
    <property type="project" value="TreeGrafter"/>
</dbReference>
<feature type="coiled-coil region" evidence="9">
    <location>
        <begin position="600"/>
        <end position="635"/>
    </location>
</feature>
<evidence type="ECO:0000259" key="10">
    <source>
        <dbReference type="SMART" id="SM00382"/>
    </source>
</evidence>
<keyword evidence="12" id="KW-1185">Reference proteome</keyword>
<keyword evidence="9" id="KW-0175">Coiled coil</keyword>
<dbReference type="STRING" id="65357.A0A024GKH0"/>
<dbReference type="OrthoDB" id="2187at2759"/>
<dbReference type="InParanoid" id="A0A024GKH0"/>
<dbReference type="Gene3D" id="1.10.8.60">
    <property type="match status" value="2"/>
</dbReference>
<feature type="domain" description="AAA+ ATPase" evidence="10">
    <location>
        <begin position="842"/>
        <end position="978"/>
    </location>
</feature>
<evidence type="ECO:0000256" key="6">
    <source>
        <dbReference type="ARBA" id="ARBA00023136"/>
    </source>
</evidence>
<dbReference type="AlphaFoldDB" id="A0A024GKH0"/>
<comment type="subcellular location">
    <subcellularLocation>
        <location evidence="1">Membrane</location>
    </subcellularLocation>
</comment>
<keyword evidence="4" id="KW-0378">Hydrolase</keyword>
<dbReference type="InterPro" id="IPR029067">
    <property type="entry name" value="CDC48_domain_2-like_sf"/>
</dbReference>
<dbReference type="Pfam" id="PF00004">
    <property type="entry name" value="AAA"/>
    <property type="match status" value="2"/>
</dbReference>
<dbReference type="SUPFAM" id="SSF54585">
    <property type="entry name" value="Cdc48 domain 2-like"/>
    <property type="match status" value="1"/>
</dbReference>
<keyword evidence="3" id="KW-0547">Nucleotide-binding</keyword>
<dbReference type="Gene3D" id="3.40.50.300">
    <property type="entry name" value="P-loop containing nucleotide triphosphate hydrolases"/>
    <property type="match status" value="2"/>
</dbReference>
<dbReference type="InterPro" id="IPR050168">
    <property type="entry name" value="AAA_ATPase_domain"/>
</dbReference>
<dbReference type="InterPro" id="IPR015342">
    <property type="entry name" value="PEX1-N_C-lobe"/>
</dbReference>
<reference evidence="11 12" key="1">
    <citation type="submission" date="2012-05" db="EMBL/GenBank/DDBJ databases">
        <title>Recombination and specialization in a pathogen metapopulation.</title>
        <authorList>
            <person name="Gardiner A."/>
            <person name="Kemen E."/>
            <person name="Schultz-Larsen T."/>
            <person name="MacLean D."/>
            <person name="Van Oosterhout C."/>
            <person name="Jones J.D.G."/>
        </authorList>
    </citation>
    <scope>NUCLEOTIDE SEQUENCE [LARGE SCALE GENOMIC DNA]</scope>
    <source>
        <strain evidence="11 12">Ac Nc2</strain>
    </source>
</reference>
<evidence type="ECO:0000256" key="3">
    <source>
        <dbReference type="ARBA" id="ARBA00022741"/>
    </source>
</evidence>
<dbReference type="SMART" id="SM00382">
    <property type="entry name" value="AAA"/>
    <property type="match status" value="2"/>
</dbReference>
<dbReference type="PANTHER" id="PTHR23077">
    <property type="entry name" value="AAA-FAMILY ATPASE"/>
    <property type="match status" value="1"/>
</dbReference>
<dbReference type="GO" id="GO:0016558">
    <property type="term" value="P:protein import into peroxisome matrix"/>
    <property type="evidence" value="ECO:0007669"/>
    <property type="project" value="TreeGrafter"/>
</dbReference>
<gene>
    <name evidence="11" type="ORF">BN9_082070</name>
</gene>
<organism evidence="11 12">
    <name type="scientific">Albugo candida</name>
    <dbReference type="NCBI Taxonomy" id="65357"/>
    <lineage>
        <taxon>Eukaryota</taxon>
        <taxon>Sar</taxon>
        <taxon>Stramenopiles</taxon>
        <taxon>Oomycota</taxon>
        <taxon>Peronosporomycetes</taxon>
        <taxon>Albuginales</taxon>
        <taxon>Albuginaceae</taxon>
        <taxon>Albugo</taxon>
    </lineage>
</organism>
<feature type="domain" description="AAA+ ATPase" evidence="10">
    <location>
        <begin position="511"/>
        <end position="698"/>
    </location>
</feature>
<dbReference type="GO" id="GO:0005829">
    <property type="term" value="C:cytosol"/>
    <property type="evidence" value="ECO:0007669"/>
    <property type="project" value="TreeGrafter"/>
</dbReference>
<dbReference type="PROSITE" id="PS00674">
    <property type="entry name" value="AAA"/>
    <property type="match status" value="1"/>
</dbReference>
<evidence type="ECO:0000256" key="2">
    <source>
        <dbReference type="ARBA" id="ARBA00006914"/>
    </source>
</evidence>
<keyword evidence="5" id="KW-0067">ATP-binding</keyword>
<comment type="caution">
    <text evidence="11">The sequence shown here is derived from an EMBL/GenBank/DDBJ whole genome shotgun (WGS) entry which is preliminary data.</text>
</comment>
<dbReference type="Pfam" id="PF09262">
    <property type="entry name" value="PEX-1N"/>
    <property type="match status" value="1"/>
</dbReference>
<dbReference type="GO" id="GO:0005524">
    <property type="term" value="F:ATP binding"/>
    <property type="evidence" value="ECO:0007669"/>
    <property type="project" value="UniProtKB-KW"/>
</dbReference>
<evidence type="ECO:0000256" key="4">
    <source>
        <dbReference type="ARBA" id="ARBA00022801"/>
    </source>
</evidence>
<dbReference type="InterPro" id="IPR027417">
    <property type="entry name" value="P-loop_NTPase"/>
</dbReference>
<evidence type="ECO:0000256" key="9">
    <source>
        <dbReference type="SAM" id="Coils"/>
    </source>
</evidence>
<dbReference type="FunFam" id="3.40.50.300:FF:000149">
    <property type="entry name" value="Nuclear valosin-containing protein-like"/>
    <property type="match status" value="1"/>
</dbReference>
<evidence type="ECO:0000256" key="8">
    <source>
        <dbReference type="ARBA" id="ARBA00034532"/>
    </source>
</evidence>
<comment type="similarity">
    <text evidence="2">Belongs to the AAA ATPase family.</text>
</comment>
<dbReference type="Proteomes" id="UP000053237">
    <property type="component" value="Unassembled WGS sequence"/>
</dbReference>
<name>A0A024GKH0_9STRA</name>
<accession>A0A024GKH0</accession>
<dbReference type="PANTHER" id="PTHR23077:SF12">
    <property type="entry name" value="PEROXISOMAL ATPASE PEX1"/>
    <property type="match status" value="1"/>
</dbReference>